<dbReference type="PANTHER" id="PTHR30352:SF5">
    <property type="entry name" value="PYRUVATE FORMATE-LYASE 1-ACTIVATING ENZYME"/>
    <property type="match status" value="1"/>
</dbReference>
<dbReference type="InterPro" id="IPR006638">
    <property type="entry name" value="Elp3/MiaA/NifB-like_rSAM"/>
</dbReference>
<protein>
    <submittedName>
        <fullName evidence="9">PflA, Pyruvate-formate lyase-activating enzyme</fullName>
        <ecNumber evidence="9">1.97.1.4</ecNumber>
    </submittedName>
</protein>
<dbReference type="EMBL" id="LM676388">
    <property type="protein sequence ID" value="CEP26068.1"/>
    <property type="molecule type" value="Genomic_DNA"/>
</dbReference>
<organism evidence="9">
    <name type="scientific">Propionibacterium freudenreichii subsp. freudenreichii</name>
    <dbReference type="NCBI Taxonomy" id="66712"/>
    <lineage>
        <taxon>Bacteria</taxon>
        <taxon>Bacillati</taxon>
        <taxon>Actinomycetota</taxon>
        <taxon>Actinomycetes</taxon>
        <taxon>Propionibacteriales</taxon>
        <taxon>Propionibacteriaceae</taxon>
        <taxon>Propionibacterium</taxon>
    </lineage>
</organism>
<dbReference type="GO" id="GO:0016829">
    <property type="term" value="F:lyase activity"/>
    <property type="evidence" value="ECO:0007669"/>
    <property type="project" value="UniProtKB-KW"/>
</dbReference>
<dbReference type="PIRSF" id="PIRSF004869">
    <property type="entry name" value="PflX_prd"/>
    <property type="match status" value="1"/>
</dbReference>
<dbReference type="InterPro" id="IPR027596">
    <property type="entry name" value="AmmeMemoSam_rS"/>
</dbReference>
<dbReference type="InterPro" id="IPR058240">
    <property type="entry name" value="rSAM_sf"/>
</dbReference>
<dbReference type="SMART" id="SM00729">
    <property type="entry name" value="Elp3"/>
    <property type="match status" value="1"/>
</dbReference>
<evidence type="ECO:0000256" key="1">
    <source>
        <dbReference type="ARBA" id="ARBA00022485"/>
    </source>
</evidence>
<evidence type="ECO:0000256" key="4">
    <source>
        <dbReference type="ARBA" id="ARBA00023004"/>
    </source>
</evidence>
<dbReference type="EC" id="1.97.1.4" evidence="9"/>
<feature type="binding site" evidence="6">
    <location>
        <position position="110"/>
    </location>
    <ligand>
        <name>[4Fe-4S] cluster</name>
        <dbReference type="ChEBI" id="CHEBI:49883"/>
        <note>4Fe-4S-S-AdoMet</note>
    </ligand>
</feature>
<evidence type="ECO:0000256" key="3">
    <source>
        <dbReference type="ARBA" id="ARBA00022723"/>
    </source>
</evidence>
<dbReference type="NCBIfam" id="TIGR04337">
    <property type="entry name" value="AmmeMemoSam_rS"/>
    <property type="match status" value="1"/>
</dbReference>
<feature type="binding site" evidence="6">
    <location>
        <position position="106"/>
    </location>
    <ligand>
        <name>[4Fe-4S] cluster</name>
        <dbReference type="ChEBI" id="CHEBI:49883"/>
        <note>4Fe-4S-S-AdoMet</note>
    </ligand>
</feature>
<dbReference type="GO" id="GO:0046872">
    <property type="term" value="F:metal ion binding"/>
    <property type="evidence" value="ECO:0007669"/>
    <property type="project" value="UniProtKB-KW"/>
</dbReference>
<dbReference type="InterPro" id="IPR034457">
    <property type="entry name" value="Organic_radical-activating"/>
</dbReference>
<dbReference type="Pfam" id="PF04055">
    <property type="entry name" value="Radical_SAM"/>
    <property type="match status" value="1"/>
</dbReference>
<dbReference type="RefSeq" id="WP_036940912.1">
    <property type="nucleotide sequence ID" value="NZ_HG975475.1"/>
</dbReference>
<dbReference type="CDD" id="cd01335">
    <property type="entry name" value="Radical_SAM"/>
    <property type="match status" value="1"/>
</dbReference>
<dbReference type="Gene3D" id="3.20.20.70">
    <property type="entry name" value="Aldolase class I"/>
    <property type="match status" value="1"/>
</dbReference>
<evidence type="ECO:0000259" key="8">
    <source>
        <dbReference type="PROSITE" id="PS51918"/>
    </source>
</evidence>
<dbReference type="SFLD" id="SFLDS00029">
    <property type="entry name" value="Radical_SAM"/>
    <property type="match status" value="1"/>
</dbReference>
<keyword evidence="3 6" id="KW-0479">Metal-binding</keyword>
<feature type="binding site" evidence="6">
    <location>
        <position position="113"/>
    </location>
    <ligand>
        <name>[4Fe-4S] cluster</name>
        <dbReference type="ChEBI" id="CHEBI:49883"/>
        <note>4Fe-4S-S-AdoMet</note>
    </ligand>
</feature>
<sequence>MTTSPTRRGPAGTDRAGRASDGLPGRTARWWHALPDGRLRCELCPRECTLRDGQRGFCFVRARHGDEIRLDTYGHCSGLAVDPIEKKPLNHVLPGSRVLSFGTAGCDLACRFCQNWEISTARSMTAVGVPAMPRDIAHDASARGCSAVAFTYNDPVVFAEYAMDTARAVNEQQMLSIAVTAGYINPEPRDEFFACMDAANIDLKGFTEGFYRRITGGRLDVVLDTIDAVVHNGRTWVELTTLLIPGMNDSDEELRAMCGWIVRQLGPDVPLHFTAFHPSNRMRDVPPTTATSVERARQIALDAGIHFVYTGNVHDPAGQTTWCPQCGTALIERDGYRVGPVRLDDLGRCRSCGYALPGIFRR</sequence>
<feature type="region of interest" description="Disordered" evidence="7">
    <location>
        <begin position="1"/>
        <end position="23"/>
    </location>
</feature>
<dbReference type="PROSITE" id="PS51918">
    <property type="entry name" value="RADICAL_SAM"/>
    <property type="match status" value="1"/>
</dbReference>
<dbReference type="GO" id="GO:0051539">
    <property type="term" value="F:4 iron, 4 sulfur cluster binding"/>
    <property type="evidence" value="ECO:0007669"/>
    <property type="project" value="UniProtKB-KW"/>
</dbReference>
<keyword evidence="9" id="KW-0670">Pyruvate</keyword>
<dbReference type="PANTHER" id="PTHR30352">
    <property type="entry name" value="PYRUVATE FORMATE-LYASE-ACTIVATING ENZYME"/>
    <property type="match status" value="1"/>
</dbReference>
<dbReference type="InterPro" id="IPR016431">
    <property type="entry name" value="Pyrv-formate_lyase-activ_prd"/>
</dbReference>
<feature type="domain" description="Radical SAM core" evidence="8">
    <location>
        <begin position="91"/>
        <end position="302"/>
    </location>
</feature>
<keyword evidence="5 6" id="KW-0411">Iron-sulfur</keyword>
<dbReference type="InterPro" id="IPR013785">
    <property type="entry name" value="Aldolase_TIM"/>
</dbReference>
<dbReference type="InterPro" id="IPR007197">
    <property type="entry name" value="rSAM"/>
</dbReference>
<keyword evidence="2 6" id="KW-0949">S-adenosyl-L-methionine</keyword>
<keyword evidence="4 6" id="KW-0408">Iron</keyword>
<dbReference type="AlphaFoldDB" id="A0A068VRC9"/>
<evidence type="ECO:0000256" key="6">
    <source>
        <dbReference type="PIRSR" id="PIRSR004869-50"/>
    </source>
</evidence>
<keyword evidence="1" id="KW-0004">4Fe-4S</keyword>
<gene>
    <name evidence="9" type="primary">pflA</name>
    <name evidence="9" type="ORF">PFCIRM138_03860</name>
</gene>
<proteinExistence type="predicted"/>
<dbReference type="SFLD" id="SFLDG01101">
    <property type="entry name" value="Uncharacterised_Radical_SAM_Su"/>
    <property type="match status" value="1"/>
</dbReference>
<comment type="cofactor">
    <cofactor evidence="6">
        <name>[4Fe-4S] cluster</name>
        <dbReference type="ChEBI" id="CHEBI:49883"/>
    </cofactor>
    <text evidence="6">Binds 1 [4Fe-4S] cluster. The cluster is coordinated with 3 cysteines and an exchangeable S-adenosyl-L-methionine.</text>
</comment>
<evidence type="ECO:0000256" key="5">
    <source>
        <dbReference type="ARBA" id="ARBA00023014"/>
    </source>
</evidence>
<name>A0A068VRC9_PROFF</name>
<accession>A0A068VRC9</accession>
<reference evidence="9" key="1">
    <citation type="submission" date="2014-08" db="EMBL/GenBank/DDBJ databases">
        <authorList>
            <person name="Falentin Helene"/>
        </authorList>
    </citation>
    <scope>NUCLEOTIDE SEQUENCE</scope>
</reference>
<dbReference type="SUPFAM" id="SSF102114">
    <property type="entry name" value="Radical SAM enzymes"/>
    <property type="match status" value="1"/>
</dbReference>
<evidence type="ECO:0000313" key="9">
    <source>
        <dbReference type="EMBL" id="CEP26068.1"/>
    </source>
</evidence>
<evidence type="ECO:0000256" key="7">
    <source>
        <dbReference type="SAM" id="MobiDB-lite"/>
    </source>
</evidence>
<evidence type="ECO:0000256" key="2">
    <source>
        <dbReference type="ARBA" id="ARBA00022691"/>
    </source>
</evidence>
<keyword evidence="9" id="KW-0456">Lyase</keyword>
<keyword evidence="9" id="KW-0560">Oxidoreductase</keyword>
<dbReference type="GO" id="GO:0043365">
    <property type="term" value="F:[formate-C-acetyltransferase]-activating enzyme activity"/>
    <property type="evidence" value="ECO:0007669"/>
    <property type="project" value="UniProtKB-EC"/>
</dbReference>